<dbReference type="GO" id="GO:0016747">
    <property type="term" value="F:acyltransferase activity, transferring groups other than amino-acyl groups"/>
    <property type="evidence" value="ECO:0007669"/>
    <property type="project" value="InterPro"/>
</dbReference>
<dbReference type="SMART" id="SM00764">
    <property type="entry name" value="Citrate_ly_lig"/>
    <property type="match status" value="1"/>
</dbReference>
<name>A0A9Q7EYF4_9BACT</name>
<dbReference type="Gene3D" id="3.40.50.620">
    <property type="entry name" value="HUPs"/>
    <property type="match status" value="1"/>
</dbReference>
<keyword evidence="1 3" id="KW-0547">Nucleotide-binding</keyword>
<feature type="domain" description="N-acetyltransferase" evidence="4">
    <location>
        <begin position="1"/>
        <end position="128"/>
    </location>
</feature>
<dbReference type="Gene3D" id="3.40.630.30">
    <property type="match status" value="1"/>
</dbReference>
<keyword evidence="6" id="KW-1185">Reference proteome</keyword>
<proteinExistence type="predicted"/>
<reference evidence="6" key="1">
    <citation type="submission" date="2021-04" db="EMBL/GenBank/DDBJ databases">
        <title>A novel Synergistetes isolate from a pyrite-forming mixed culture.</title>
        <authorList>
            <person name="Bunk B."/>
            <person name="Sproer C."/>
            <person name="Spring S."/>
            <person name="Pester M."/>
        </authorList>
    </citation>
    <scope>NUCLEOTIDE SEQUENCE [LARGE SCALE GENOMIC DNA]</scope>
    <source>
        <strain evidence="6">J.5.4.2-T.3.5.2</strain>
    </source>
</reference>
<evidence type="ECO:0000256" key="1">
    <source>
        <dbReference type="ARBA" id="ARBA00022741"/>
    </source>
</evidence>
<dbReference type="InterPro" id="IPR005216">
    <property type="entry name" value="Citrate_lyase_ligase"/>
</dbReference>
<dbReference type="PANTHER" id="PTHR40599">
    <property type="entry name" value="[CITRATE [PRO-3S]-LYASE] LIGASE"/>
    <property type="match status" value="1"/>
</dbReference>
<dbReference type="PANTHER" id="PTHR40599:SF1">
    <property type="entry name" value="[CITRATE [PRO-3S]-LYASE] LIGASE"/>
    <property type="match status" value="1"/>
</dbReference>
<evidence type="ECO:0000313" key="6">
    <source>
        <dbReference type="Proteomes" id="UP000671879"/>
    </source>
</evidence>
<dbReference type="Proteomes" id="UP000671879">
    <property type="component" value="Chromosome"/>
</dbReference>
<dbReference type="GO" id="GO:0008771">
    <property type="term" value="F:[citrate (pro-3S)-lyase] ligase activity"/>
    <property type="evidence" value="ECO:0007669"/>
    <property type="project" value="UniProtKB-EC"/>
</dbReference>
<dbReference type="KEGG" id="aram:KAR29_06215"/>
<evidence type="ECO:0000313" key="5">
    <source>
        <dbReference type="EMBL" id="QTX33460.1"/>
    </source>
</evidence>
<accession>A0A9Q7EYF4</accession>
<dbReference type="RefSeq" id="WP_274374747.1">
    <property type="nucleotide sequence ID" value="NZ_CP072943.1"/>
</dbReference>
<dbReference type="InterPro" id="IPR013166">
    <property type="entry name" value="Citrate_lyase_ligase_C"/>
</dbReference>
<gene>
    <name evidence="5" type="primary">citC</name>
    <name evidence="5" type="ORF">KAR29_06215</name>
</gene>
<dbReference type="AlphaFoldDB" id="A0A9Q7EYF4"/>
<dbReference type="SUPFAM" id="SSF52374">
    <property type="entry name" value="Nucleotidylyl transferase"/>
    <property type="match status" value="1"/>
</dbReference>
<evidence type="ECO:0000259" key="4">
    <source>
        <dbReference type="PROSITE" id="PS51186"/>
    </source>
</evidence>
<dbReference type="InterPro" id="IPR000182">
    <property type="entry name" value="GNAT_dom"/>
</dbReference>
<dbReference type="InterPro" id="IPR016181">
    <property type="entry name" value="Acyl_CoA_acyltransferase"/>
</dbReference>
<dbReference type="PROSITE" id="PS51186">
    <property type="entry name" value="GNAT"/>
    <property type="match status" value="1"/>
</dbReference>
<dbReference type="Pfam" id="PF08218">
    <property type="entry name" value="Citrate_ly_lig"/>
    <property type="match status" value="1"/>
</dbReference>
<dbReference type="InterPro" id="IPR004821">
    <property type="entry name" value="Cyt_trans-like"/>
</dbReference>
<keyword evidence="2 3" id="KW-0067">ATP-binding</keyword>
<dbReference type="PIRSF" id="PIRSF005751">
    <property type="entry name" value="Acet_citr_lig"/>
    <property type="match status" value="1"/>
</dbReference>
<evidence type="ECO:0000256" key="3">
    <source>
        <dbReference type="PIRNR" id="PIRNR005751"/>
    </source>
</evidence>
<dbReference type="GO" id="GO:0005524">
    <property type="term" value="F:ATP binding"/>
    <property type="evidence" value="ECO:0007669"/>
    <property type="project" value="UniProtKB-UniRule"/>
</dbReference>
<protein>
    <recommendedName>
        <fullName evidence="3">[Citrate [pro-3S]-lyase] ligase</fullName>
        <ecNumber evidence="3">6.2.1.22</ecNumber>
    </recommendedName>
</protein>
<dbReference type="NCBIfam" id="TIGR00125">
    <property type="entry name" value="cyt_tran_rel"/>
    <property type="match status" value="1"/>
</dbReference>
<dbReference type="SUPFAM" id="SSF55729">
    <property type="entry name" value="Acyl-CoA N-acyltransferases (Nat)"/>
    <property type="match status" value="1"/>
</dbReference>
<keyword evidence="3 5" id="KW-0436">Ligase</keyword>
<dbReference type="InterPro" id="IPR014729">
    <property type="entry name" value="Rossmann-like_a/b/a_fold"/>
</dbReference>
<evidence type="ECO:0000256" key="2">
    <source>
        <dbReference type="ARBA" id="ARBA00022840"/>
    </source>
</evidence>
<dbReference type="EMBL" id="CP072943">
    <property type="protein sequence ID" value="QTX33460.1"/>
    <property type="molecule type" value="Genomic_DNA"/>
</dbReference>
<sequence>MLDLEFHLLRRPSAASRRPVEAFLDAQGLAFEGEPDVTVVAEDGDGQVVATGSLDGKVIKMVAVDPGRQEGGLSAAILSRLLQVAREEGRTHLFVYTKLEAASRFRSLGFVELARVEPSVVLLEMGEPGVASFRSYLASERVEGEGESGAVVVNANPFTRGHRFLLEEARRRCDRLYVIVVETDLSLFPFEHRFDLVRRGAADLDGVVVLRSGDYAVSRATFPSYFLRGTGNDERALLQTRLDVTLFAELFVPALGLSRRFVGTEPYCPVTRRYNEAMKAVLPPRGIEVVEIPRLERLPGSAVSASSVREAIRGDDWEAIRALVPDVTYDYLRSSRAEAVLERVRRSESRH</sequence>
<organism evidence="5 6">
    <name type="scientific">Aminithiophilus ramosus</name>
    <dbReference type="NCBI Taxonomy" id="3029084"/>
    <lineage>
        <taxon>Bacteria</taxon>
        <taxon>Thermotogati</taxon>
        <taxon>Synergistota</taxon>
        <taxon>Synergistia</taxon>
        <taxon>Synergistales</taxon>
        <taxon>Aminithiophilaceae</taxon>
        <taxon>Aminithiophilus</taxon>
    </lineage>
</organism>
<dbReference type="EC" id="6.2.1.22" evidence="3"/>
<dbReference type="NCBIfam" id="TIGR00124">
    <property type="entry name" value="cit_ly_ligase"/>
    <property type="match status" value="1"/>
</dbReference>
<comment type="catalytic activity">
    <reaction evidence="3">
        <text>holo-[citrate lyase ACP] + acetate + ATP = acetyl-[citrate lyase ACP] + AMP + diphosphate</text>
        <dbReference type="Rhea" id="RHEA:23788"/>
        <dbReference type="Rhea" id="RHEA-COMP:10158"/>
        <dbReference type="Rhea" id="RHEA-COMP:13710"/>
        <dbReference type="ChEBI" id="CHEBI:30089"/>
        <dbReference type="ChEBI" id="CHEBI:30616"/>
        <dbReference type="ChEBI" id="CHEBI:33019"/>
        <dbReference type="ChEBI" id="CHEBI:82683"/>
        <dbReference type="ChEBI" id="CHEBI:137976"/>
        <dbReference type="ChEBI" id="CHEBI:456215"/>
        <dbReference type="EC" id="6.2.1.22"/>
    </reaction>
</comment>
<comment type="function">
    <text evidence="3">Acetylation of prosthetic group (2-(5''-phosphoribosyl)-3'-dephosphocoenzyme-A) of the gamma subunit of citrate lyase.</text>
</comment>